<evidence type="ECO:0000256" key="5">
    <source>
        <dbReference type="ARBA" id="ARBA00022989"/>
    </source>
</evidence>
<keyword evidence="6" id="KW-0472">Membrane</keyword>
<dbReference type="GO" id="GO:0004674">
    <property type="term" value="F:protein serine/threonine kinase activity"/>
    <property type="evidence" value="ECO:0007669"/>
    <property type="project" value="TreeGrafter"/>
</dbReference>
<dbReference type="InterPro" id="IPR001611">
    <property type="entry name" value="Leu-rich_rpt"/>
</dbReference>
<dbReference type="InterPro" id="IPR055164">
    <property type="entry name" value="EDR1/CTR1/ARMC3-like_pept-like"/>
</dbReference>
<keyword evidence="4" id="KW-0677">Repeat</keyword>
<evidence type="ECO:0000256" key="2">
    <source>
        <dbReference type="ARBA" id="ARBA00022614"/>
    </source>
</evidence>
<dbReference type="FunFam" id="1.10.510.10:FF:000988">
    <property type="entry name" value="Leucine-rich repeat protein kinase family protein"/>
    <property type="match status" value="1"/>
</dbReference>
<dbReference type="InterPro" id="IPR008271">
    <property type="entry name" value="Ser/Thr_kinase_AS"/>
</dbReference>
<dbReference type="InterPro" id="IPR055414">
    <property type="entry name" value="LRR_R13L4/SHOC2-like"/>
</dbReference>
<dbReference type="SMART" id="SM00365">
    <property type="entry name" value="LRR_SD22"/>
    <property type="match status" value="2"/>
</dbReference>
<dbReference type="SMART" id="SM00364">
    <property type="entry name" value="LRR_BAC"/>
    <property type="match status" value="3"/>
</dbReference>
<evidence type="ECO:0000256" key="6">
    <source>
        <dbReference type="ARBA" id="ARBA00023136"/>
    </source>
</evidence>
<comment type="subcellular location">
    <subcellularLocation>
        <location evidence="1">Membrane</location>
    </subcellularLocation>
</comment>
<dbReference type="RefSeq" id="XP_008777678.2">
    <property type="nucleotide sequence ID" value="XM_008779456.4"/>
</dbReference>
<keyword evidence="2" id="KW-0433">Leucine-rich repeat</keyword>
<dbReference type="AlphaFoldDB" id="A0A8B7BIJ6"/>
<dbReference type="InterPro" id="IPR000719">
    <property type="entry name" value="Prot_kinase_dom"/>
</dbReference>
<sequence>MDSSGTPDTASVGEDTLGEKETAENKAPSDGREEPVVDVSGQTWEVSLFERPPSDGAPEGLYVYRNTFHLVPRAIGQLGRLKTLKFFANDIEVLPPEAGDLVELERLQVKVTLPGISGIPFGKLRSLKELELCKAPPRSSAFSILSEVSALQCLTKLSICHFSIRYLPPEIGCLKKLEELDLSFNKLKNLPNDIAELSALRSLKVANNKLVDLPLGISSLRSLENLDLSNNRLTSLTSLKLASMLTLQYLNLQYNKLPSDCQIPSWICYNFKGNGEGIAKDEMTKSLAEVDVQDVAVHRSHCKRSCNGYKCHATQRMKKGWKRRDYLQQRARQERLNYSRKWKSEDQNDNMTEKMAEENDSCMENRHSELHIAVDEEKLLDGSAKSGAITEDISSTADGDGCGLAKDGAFLILHDCADNEKVGLHKRDNRDNNSCITSESSGLNKDCDLENEREDNVSPVYPLTDLNVPDEYSSSEASKFILKSKRHSDKDLDNPKPSKFRRPVDECSNLSCKYSTESFCSIDDHLPDGFYDAGRDRPFMSLQDYEQSLCLDSREVILLDREKDEELDAIAFSAQVLMSSLKWSSLTAVSEEDGVDNLQRASVLALFVSDCFGGSDRSASVMRTRRAIAGLNKQQPFVCTCSAANTYDNSGDTLKQMHGILGSLNFNDLCEKSLRFIKETRNSNVVPIGILRFGVCRHRAVLMKYLCDRADPPIPCELVRGYLDFMAHAWNTILVRRGNSWVRMIVDVCYPTDIREETDPEYFCRYIPLSRLNVPLETLSSPIFRCSFPSFSLYSGNENASRSVFHCKFGTVDAAVKVRKLEACVALDEKIRDFEYTFLGEVRMLGALKKHRCIVDIYGHQLASKWVSTADGNKEYRLLQSIIVMEYVKGGSLKSYLGKLAKKGEKHVPVDVALSIARDVAWALVEVHSKHIIHRDIKSENILIDLDSGRSDGTPIVKLSDFDRSVPLQSFAHTCCIAHLGIHPPDVCVGTPRWMAPEVVQAMHKRNPYGLEVDIWSYGCLLLELLTLQIPYIGQSESEIYDLLQMKQRPRLTPELEALASPDEPKSRSKSEIFCDSDAKILKLLVDLFYQCTSGNPADRPTAQDIYDSLFAVSSQSLET</sequence>
<name>A0A8B7BIJ6_PHODC</name>
<dbReference type="Gene3D" id="1.10.510.10">
    <property type="entry name" value="Transferase(Phosphotransferase) domain 1"/>
    <property type="match status" value="1"/>
</dbReference>
<evidence type="ECO:0000313" key="9">
    <source>
        <dbReference type="Proteomes" id="UP000228380"/>
    </source>
</evidence>
<evidence type="ECO:0000313" key="10">
    <source>
        <dbReference type="RefSeq" id="XP_008777678.2"/>
    </source>
</evidence>
<evidence type="ECO:0000256" key="4">
    <source>
        <dbReference type="ARBA" id="ARBA00022737"/>
    </source>
</evidence>
<evidence type="ECO:0000256" key="3">
    <source>
        <dbReference type="ARBA" id="ARBA00022692"/>
    </source>
</evidence>
<keyword evidence="5" id="KW-1133">Transmembrane helix</keyword>
<feature type="region of interest" description="Disordered" evidence="7">
    <location>
        <begin position="427"/>
        <end position="461"/>
    </location>
</feature>
<feature type="compositionally biased region" description="Basic and acidic residues" evidence="7">
    <location>
        <begin position="17"/>
        <end position="35"/>
    </location>
</feature>
<dbReference type="GO" id="GO:0016020">
    <property type="term" value="C:membrane"/>
    <property type="evidence" value="ECO:0007669"/>
    <property type="project" value="UniProtKB-SubCell"/>
</dbReference>
<dbReference type="Proteomes" id="UP000228380">
    <property type="component" value="Chromosome 8"/>
</dbReference>
<dbReference type="SUPFAM" id="SSF56112">
    <property type="entry name" value="Protein kinase-like (PK-like)"/>
    <property type="match status" value="1"/>
</dbReference>
<dbReference type="SMART" id="SM00369">
    <property type="entry name" value="LRR_TYP"/>
    <property type="match status" value="4"/>
</dbReference>
<dbReference type="InterPro" id="IPR032675">
    <property type="entry name" value="LRR_dom_sf"/>
</dbReference>
<feature type="domain" description="Protein kinase" evidence="8">
    <location>
        <begin position="794"/>
        <end position="1112"/>
    </location>
</feature>
<dbReference type="InterPro" id="IPR003591">
    <property type="entry name" value="Leu-rich_rpt_typical-subtyp"/>
</dbReference>
<dbReference type="PROSITE" id="PS00108">
    <property type="entry name" value="PROTEIN_KINASE_ST"/>
    <property type="match status" value="1"/>
</dbReference>
<feature type="compositionally biased region" description="Basic and acidic residues" evidence="7">
    <location>
        <begin position="445"/>
        <end position="456"/>
    </location>
</feature>
<dbReference type="Pfam" id="PF00069">
    <property type="entry name" value="Pkinase"/>
    <property type="match status" value="1"/>
</dbReference>
<dbReference type="InterPro" id="IPR011009">
    <property type="entry name" value="Kinase-like_dom_sf"/>
</dbReference>
<dbReference type="SUPFAM" id="SSF54001">
    <property type="entry name" value="Cysteine proteinases"/>
    <property type="match status" value="1"/>
</dbReference>
<accession>A0A8B7BIJ6</accession>
<dbReference type="SUPFAM" id="SSF52058">
    <property type="entry name" value="L domain-like"/>
    <property type="match status" value="1"/>
</dbReference>
<dbReference type="SMART" id="SM00220">
    <property type="entry name" value="S_TKc"/>
    <property type="match status" value="1"/>
</dbReference>
<dbReference type="PANTHER" id="PTHR24359">
    <property type="entry name" value="SERINE/THREONINE-PROTEIN KINASE SBK1"/>
    <property type="match status" value="1"/>
</dbReference>
<dbReference type="Pfam" id="PF23598">
    <property type="entry name" value="LRR_14"/>
    <property type="match status" value="1"/>
</dbReference>
<keyword evidence="9" id="KW-1185">Reference proteome</keyword>
<reference evidence="10" key="2">
    <citation type="submission" date="2025-08" db="UniProtKB">
        <authorList>
            <consortium name="RefSeq"/>
        </authorList>
    </citation>
    <scope>IDENTIFICATION</scope>
    <source>
        <tissue evidence="10">Young leaves</tissue>
    </source>
</reference>
<evidence type="ECO:0000256" key="1">
    <source>
        <dbReference type="ARBA" id="ARBA00004370"/>
    </source>
</evidence>
<dbReference type="GeneID" id="103697568"/>
<evidence type="ECO:0000256" key="7">
    <source>
        <dbReference type="SAM" id="MobiDB-lite"/>
    </source>
</evidence>
<feature type="region of interest" description="Disordered" evidence="7">
    <location>
        <begin position="1"/>
        <end position="38"/>
    </location>
</feature>
<protein>
    <submittedName>
        <fullName evidence="10">Uncharacterized protein LOC103697568 isoform X2</fullName>
    </submittedName>
</protein>
<evidence type="ECO:0000259" key="8">
    <source>
        <dbReference type="PROSITE" id="PS50011"/>
    </source>
</evidence>
<dbReference type="PROSITE" id="PS51450">
    <property type="entry name" value="LRR"/>
    <property type="match status" value="2"/>
</dbReference>
<dbReference type="GO" id="GO:0005524">
    <property type="term" value="F:ATP binding"/>
    <property type="evidence" value="ECO:0007669"/>
    <property type="project" value="InterPro"/>
</dbReference>
<keyword evidence="3" id="KW-0812">Transmembrane</keyword>
<dbReference type="Pfam" id="PF14381">
    <property type="entry name" value="EDR1_CTR1_ARMC3_pept"/>
    <property type="match status" value="1"/>
</dbReference>
<dbReference type="PRINTS" id="PR00019">
    <property type="entry name" value="LEURICHRPT"/>
</dbReference>
<proteinExistence type="predicted"/>
<dbReference type="PANTHER" id="PTHR24359:SF1">
    <property type="entry name" value="INHIBITOR OF NUCLEAR FACTOR KAPPA-B KINASE EPSILON SUBUNIT HOMOLOG 1-RELATED"/>
    <property type="match status" value="1"/>
</dbReference>
<dbReference type="PROSITE" id="PS50011">
    <property type="entry name" value="PROTEIN_KINASE_DOM"/>
    <property type="match status" value="1"/>
</dbReference>
<dbReference type="InterPro" id="IPR038765">
    <property type="entry name" value="Papain-like_cys_pep_sf"/>
</dbReference>
<reference evidence="9" key="1">
    <citation type="journal article" date="2019" name="Nat. Commun.">
        <title>Genome-wide association mapping of date palm fruit traits.</title>
        <authorList>
            <person name="Hazzouri K.M."/>
            <person name="Gros-Balthazard M."/>
            <person name="Flowers J.M."/>
            <person name="Copetti D."/>
            <person name="Lemansour A."/>
            <person name="Lebrun M."/>
            <person name="Masmoudi K."/>
            <person name="Ferrand S."/>
            <person name="Dhar M.I."/>
            <person name="Fresquez Z.A."/>
            <person name="Rosas U."/>
            <person name="Zhang J."/>
            <person name="Talag J."/>
            <person name="Lee S."/>
            <person name="Kudrna D."/>
            <person name="Powell R.F."/>
            <person name="Leitch I.J."/>
            <person name="Krueger R.R."/>
            <person name="Wing R.A."/>
            <person name="Amiri K.M.A."/>
            <person name="Purugganan M.D."/>
        </authorList>
    </citation>
    <scope>NUCLEOTIDE SEQUENCE [LARGE SCALE GENOMIC DNA]</scope>
    <source>
        <strain evidence="9">cv. Khalas</strain>
    </source>
</reference>
<feature type="compositionally biased region" description="Polar residues" evidence="7">
    <location>
        <begin position="432"/>
        <end position="443"/>
    </location>
</feature>
<organism evidence="9 10">
    <name type="scientific">Phoenix dactylifera</name>
    <name type="common">Date palm</name>
    <dbReference type="NCBI Taxonomy" id="42345"/>
    <lineage>
        <taxon>Eukaryota</taxon>
        <taxon>Viridiplantae</taxon>
        <taxon>Streptophyta</taxon>
        <taxon>Embryophyta</taxon>
        <taxon>Tracheophyta</taxon>
        <taxon>Spermatophyta</taxon>
        <taxon>Magnoliopsida</taxon>
        <taxon>Liliopsida</taxon>
        <taxon>Arecaceae</taxon>
        <taxon>Coryphoideae</taxon>
        <taxon>Phoeniceae</taxon>
        <taxon>Phoenix</taxon>
    </lineage>
</organism>
<dbReference type="Gene3D" id="3.80.10.10">
    <property type="entry name" value="Ribonuclease Inhibitor"/>
    <property type="match status" value="1"/>
</dbReference>
<gene>
    <name evidence="10" type="primary">LOC103697568</name>
</gene>